<reference evidence="1" key="1">
    <citation type="submission" date="2022-04" db="EMBL/GenBank/DDBJ databases">
        <title>Jade perch genome.</title>
        <authorList>
            <person name="Chao B."/>
        </authorList>
    </citation>
    <scope>NUCLEOTIDE SEQUENCE</scope>
    <source>
        <strain evidence="1">CB-2022</strain>
    </source>
</reference>
<feature type="non-terminal residue" evidence="1">
    <location>
        <position position="1"/>
    </location>
</feature>
<sequence length="311" mass="34646">KITEIFSGTSGMKTTTSTRMWLSYRMKVHVFGNSPSPAVAIYCMRRAAEMVKKKHGSEERQFVERQFYVDNGLTSLATPEEAIDLLTRTRKMLAESNLRLHKVASNSSQVMEAFPAGDCATDLKDLDLGVDPPPLQRSLGLSWNLETDSFTYLVSCEEKPFTRRGVLSTVNSFRKELCIFSDASTVAIGALAYLRAVDTQGQYHVGFVMGKSKLAPRVAHTIPRLKLCAAVLAVELYELISKEIDTTVDAVKFFTDSLGTLDLSSSEDRTTKILGTKHHENVETVNPQDNENIELCEHKNVGTQNYENIKP</sequence>
<organism evidence="1 2">
    <name type="scientific">Scortum barcoo</name>
    <name type="common">barcoo grunter</name>
    <dbReference type="NCBI Taxonomy" id="214431"/>
    <lineage>
        <taxon>Eukaryota</taxon>
        <taxon>Metazoa</taxon>
        <taxon>Chordata</taxon>
        <taxon>Craniata</taxon>
        <taxon>Vertebrata</taxon>
        <taxon>Euteleostomi</taxon>
        <taxon>Actinopterygii</taxon>
        <taxon>Neopterygii</taxon>
        <taxon>Teleostei</taxon>
        <taxon>Neoteleostei</taxon>
        <taxon>Acanthomorphata</taxon>
        <taxon>Eupercaria</taxon>
        <taxon>Centrarchiformes</taxon>
        <taxon>Terapontoidei</taxon>
        <taxon>Terapontidae</taxon>
        <taxon>Scortum</taxon>
    </lineage>
</organism>
<evidence type="ECO:0000313" key="2">
    <source>
        <dbReference type="Proteomes" id="UP000831701"/>
    </source>
</evidence>
<dbReference type="Proteomes" id="UP000831701">
    <property type="component" value="Chromosome 1"/>
</dbReference>
<proteinExistence type="predicted"/>
<comment type="caution">
    <text evidence="1">The sequence shown here is derived from an EMBL/GenBank/DDBJ whole genome shotgun (WGS) entry which is preliminary data.</text>
</comment>
<name>A0ACB8XCD6_9TELE</name>
<dbReference type="EMBL" id="CM041531">
    <property type="protein sequence ID" value="KAI3377801.1"/>
    <property type="molecule type" value="Genomic_DNA"/>
</dbReference>
<evidence type="ECO:0000313" key="1">
    <source>
        <dbReference type="EMBL" id="KAI3377801.1"/>
    </source>
</evidence>
<gene>
    <name evidence="1" type="ORF">L3Q82_008460</name>
</gene>
<accession>A0ACB8XCD6</accession>
<keyword evidence="2" id="KW-1185">Reference proteome</keyword>
<protein>
    <submittedName>
        <fullName evidence="1">Uncharacterized protein</fullName>
    </submittedName>
</protein>